<dbReference type="RefSeq" id="WP_019940784.1">
    <property type="nucleotide sequence ID" value="NZ_BMLI01000002.1"/>
</dbReference>
<dbReference type="Proteomes" id="UP000632339">
    <property type="component" value="Unassembled WGS sequence"/>
</dbReference>
<name>A0ABQ2IAN0_9BACT</name>
<dbReference type="SUPFAM" id="SSF56801">
    <property type="entry name" value="Acetyl-CoA synthetase-like"/>
    <property type="match status" value="1"/>
</dbReference>
<dbReference type="Gene3D" id="3.40.50.12780">
    <property type="entry name" value="N-terminal domain of ligase-like"/>
    <property type="match status" value="1"/>
</dbReference>
<proteinExistence type="predicted"/>
<keyword evidence="1" id="KW-0012">Acyltransferase</keyword>
<evidence type="ECO:0000313" key="1">
    <source>
        <dbReference type="EMBL" id="GGN02724.1"/>
    </source>
</evidence>
<gene>
    <name evidence="1" type="ORF">GCM10010967_41730</name>
</gene>
<dbReference type="EMBL" id="BMLI01000002">
    <property type="protein sequence ID" value="GGN02724.1"/>
    <property type="molecule type" value="Genomic_DNA"/>
</dbReference>
<protein>
    <submittedName>
        <fullName evidence="1">Acyltransferase</fullName>
    </submittedName>
</protein>
<organism evidence="1 2">
    <name type="scientific">Dyadobacter beijingensis</name>
    <dbReference type="NCBI Taxonomy" id="365489"/>
    <lineage>
        <taxon>Bacteria</taxon>
        <taxon>Pseudomonadati</taxon>
        <taxon>Bacteroidota</taxon>
        <taxon>Cytophagia</taxon>
        <taxon>Cytophagales</taxon>
        <taxon>Spirosomataceae</taxon>
        <taxon>Dyadobacter</taxon>
    </lineage>
</organism>
<sequence>MELQNNKTIAEIRAGLREQIVTVEPADFEPLALRVFRYQAGYNPIYREYIRHLGVDPARISALTEIPFLPIQFFKNHRVATGHSSDASVVFRSSGTTGQITSSHHLYDEPLYKAISYRIFQQNYGDLNHFHILALLPSYLERTNSSLVYMMQHFIEESGSEYSGFYLNNTGEMLHRLRQIADSQDGKTVLLLGVTFALLDLAESNFDLSFLKDIRHLTVMDTGGMKGRRTELLREEVHDILTGSLGVPVIHSEYGMTELLSQGYSHGNGLFAPGHSMRILLRDINDPFAISDHNLGSSKTGGINVIDLANLDTCSFIETQDLGRFGDKPGTFYVMGRFDNSDIRGCNLMVL</sequence>
<keyword evidence="1" id="KW-0808">Transferase</keyword>
<accession>A0ABQ2IAN0</accession>
<dbReference type="InterPro" id="IPR042099">
    <property type="entry name" value="ANL_N_sf"/>
</dbReference>
<dbReference type="GO" id="GO:0016746">
    <property type="term" value="F:acyltransferase activity"/>
    <property type="evidence" value="ECO:0007669"/>
    <property type="project" value="UniProtKB-KW"/>
</dbReference>
<evidence type="ECO:0000313" key="2">
    <source>
        <dbReference type="Proteomes" id="UP000632339"/>
    </source>
</evidence>
<keyword evidence="2" id="KW-1185">Reference proteome</keyword>
<reference evidence="2" key="1">
    <citation type="journal article" date="2019" name="Int. J. Syst. Evol. Microbiol.">
        <title>The Global Catalogue of Microorganisms (GCM) 10K type strain sequencing project: providing services to taxonomists for standard genome sequencing and annotation.</title>
        <authorList>
            <consortium name="The Broad Institute Genomics Platform"/>
            <consortium name="The Broad Institute Genome Sequencing Center for Infectious Disease"/>
            <person name="Wu L."/>
            <person name="Ma J."/>
        </authorList>
    </citation>
    <scope>NUCLEOTIDE SEQUENCE [LARGE SCALE GENOMIC DNA]</scope>
    <source>
        <strain evidence="2">CGMCC 1.6375</strain>
    </source>
</reference>
<comment type="caution">
    <text evidence="1">The sequence shown here is derived from an EMBL/GenBank/DDBJ whole genome shotgun (WGS) entry which is preliminary data.</text>
</comment>